<keyword evidence="1" id="KW-0418">Kinase</keyword>
<comment type="caution">
    <text evidence="1">The sequence shown here is derived from an EMBL/GenBank/DDBJ whole genome shotgun (WGS) entry which is preliminary data.</text>
</comment>
<gene>
    <name evidence="1" type="primary">CDC8_3</name>
    <name evidence="1" type="ORF">DSO57_1019321</name>
</gene>
<dbReference type="Proteomes" id="UP001165960">
    <property type="component" value="Unassembled WGS sequence"/>
</dbReference>
<reference evidence="1" key="1">
    <citation type="submission" date="2022-04" db="EMBL/GenBank/DDBJ databases">
        <title>Genome of the entomopathogenic fungus Entomophthora muscae.</title>
        <authorList>
            <person name="Elya C."/>
            <person name="Lovett B.R."/>
            <person name="Lee E."/>
            <person name="Macias A.M."/>
            <person name="Hajek A.E."/>
            <person name="De Bivort B.L."/>
            <person name="Kasson M.T."/>
            <person name="De Fine Licht H.H."/>
            <person name="Stajich J.E."/>
        </authorList>
    </citation>
    <scope>NUCLEOTIDE SEQUENCE</scope>
    <source>
        <strain evidence="1">Berkeley</strain>
    </source>
</reference>
<name>A0ACC2TSH1_9FUNG</name>
<sequence length="209" mass="23615">MRGLFIVLEGCDRAGKTTQTQLLQKFLQARDRTCELAKFPDRTTSLGITINSYLQGSQALSDQAIHLLFSANRWELIDSLESKVKNGVNLIVDRYAYSGAAFTSAKGLDIDWCKSCDKGLLKPDLVLFLDTSNKTMSKREDFGAEVYENLEFQSKVREQFHLLKDDSWKIINASGTIEEVQAEIQTHVLTLLNQDSYAPIQRNLWCGNV</sequence>
<accession>A0ACC2TSH1</accession>
<dbReference type="EMBL" id="QTSX02002216">
    <property type="protein sequence ID" value="KAJ9077162.1"/>
    <property type="molecule type" value="Genomic_DNA"/>
</dbReference>
<dbReference type="EC" id="2.7.4.9" evidence="1"/>
<evidence type="ECO:0000313" key="2">
    <source>
        <dbReference type="Proteomes" id="UP001165960"/>
    </source>
</evidence>
<proteinExistence type="predicted"/>
<keyword evidence="2" id="KW-1185">Reference proteome</keyword>
<protein>
    <submittedName>
        <fullName evidence="1">Thymidylate kinase</fullName>
        <ecNumber evidence="1">2.7.4.9</ecNumber>
    </submittedName>
</protein>
<evidence type="ECO:0000313" key="1">
    <source>
        <dbReference type="EMBL" id="KAJ9077162.1"/>
    </source>
</evidence>
<organism evidence="1 2">
    <name type="scientific">Entomophthora muscae</name>
    <dbReference type="NCBI Taxonomy" id="34485"/>
    <lineage>
        <taxon>Eukaryota</taxon>
        <taxon>Fungi</taxon>
        <taxon>Fungi incertae sedis</taxon>
        <taxon>Zoopagomycota</taxon>
        <taxon>Entomophthoromycotina</taxon>
        <taxon>Entomophthoromycetes</taxon>
        <taxon>Entomophthorales</taxon>
        <taxon>Entomophthoraceae</taxon>
        <taxon>Entomophthora</taxon>
    </lineage>
</organism>
<keyword evidence="1" id="KW-0808">Transferase</keyword>